<proteinExistence type="predicted"/>
<feature type="region of interest" description="Disordered" evidence="1">
    <location>
        <begin position="1"/>
        <end position="32"/>
    </location>
</feature>
<evidence type="ECO:0000313" key="2">
    <source>
        <dbReference type="EMBL" id="KKW06191.1"/>
    </source>
</evidence>
<gene>
    <name evidence="2" type="ORF">UY40_C0002G0041</name>
</gene>
<protein>
    <submittedName>
        <fullName evidence="2">Uncharacterized protein</fullName>
    </submittedName>
</protein>
<evidence type="ECO:0000313" key="3">
    <source>
        <dbReference type="Proteomes" id="UP000034119"/>
    </source>
</evidence>
<reference evidence="2 3" key="1">
    <citation type="journal article" date="2015" name="Nature">
        <title>rRNA introns, odd ribosomes, and small enigmatic genomes across a large radiation of phyla.</title>
        <authorList>
            <person name="Brown C.T."/>
            <person name="Hug L.A."/>
            <person name="Thomas B.C."/>
            <person name="Sharon I."/>
            <person name="Castelle C.J."/>
            <person name="Singh A."/>
            <person name="Wilkins M.J."/>
            <person name="Williams K.H."/>
            <person name="Banfield J.F."/>
        </authorList>
    </citation>
    <scope>NUCLEOTIDE SEQUENCE [LARGE SCALE GENOMIC DNA]</scope>
</reference>
<sequence length="139" mass="16292">MKKAKKKPKIPVKPPWNTRPGRFGSEPIPENHHIIPRSRNGSFTENILTGFPSDLHWAWHRLFGNLLPMEIMLAVLRHMLKPGNFRHWRNIVEKGKEPPKPVNPDQVILEMMKKIFPKDWIPGNKLMKELNKRQNQGKS</sequence>
<dbReference type="STRING" id="1618342.UY40_C0002G0041"/>
<dbReference type="AlphaFoldDB" id="A0A0G1VID2"/>
<accession>A0A0G1VID2</accession>
<feature type="compositionally biased region" description="Basic residues" evidence="1">
    <location>
        <begin position="1"/>
        <end position="10"/>
    </location>
</feature>
<name>A0A0G1VID2_9BACT</name>
<dbReference type="Proteomes" id="UP000034119">
    <property type="component" value="Unassembled WGS sequence"/>
</dbReference>
<evidence type="ECO:0000256" key="1">
    <source>
        <dbReference type="SAM" id="MobiDB-lite"/>
    </source>
</evidence>
<comment type="caution">
    <text evidence="2">The sequence shown here is derived from an EMBL/GenBank/DDBJ whole genome shotgun (WGS) entry which is preliminary data.</text>
</comment>
<organism evidence="2 3">
    <name type="scientific">candidate division CPR1 bacterium GW2011_GWC1_49_13</name>
    <dbReference type="NCBI Taxonomy" id="1618342"/>
    <lineage>
        <taxon>Bacteria</taxon>
        <taxon>candidate division CPR1</taxon>
    </lineage>
</organism>
<dbReference type="EMBL" id="LCPW01000002">
    <property type="protein sequence ID" value="KKW06191.1"/>
    <property type="molecule type" value="Genomic_DNA"/>
</dbReference>